<evidence type="ECO:0000256" key="2">
    <source>
        <dbReference type="ARBA" id="ARBA00004496"/>
    </source>
</evidence>
<keyword evidence="8" id="KW-0808">Transferase</keyword>
<comment type="function">
    <text evidence="13">Involved in the transmission of sensory signals from the chemoreceptors to the flagellar motors. CheA is autophosphorylated; it can transfer its phosphate group to either CheB or CheY.</text>
</comment>
<keyword evidence="7 14" id="KW-0597">Phosphoprotein</keyword>
<evidence type="ECO:0000256" key="11">
    <source>
        <dbReference type="ARBA" id="ARBA00022840"/>
    </source>
</evidence>
<dbReference type="Gene3D" id="1.10.287.560">
    <property type="entry name" value="Histidine kinase CheA-like, homodimeric domain"/>
    <property type="match status" value="1"/>
</dbReference>
<dbReference type="SMART" id="SM00073">
    <property type="entry name" value="HPT"/>
    <property type="match status" value="1"/>
</dbReference>
<dbReference type="InterPro" id="IPR036641">
    <property type="entry name" value="HPT_dom_sf"/>
</dbReference>
<evidence type="ECO:0000256" key="14">
    <source>
        <dbReference type="PROSITE-ProRule" id="PRU00110"/>
    </source>
</evidence>
<gene>
    <name evidence="18" type="primary">cheA</name>
    <name evidence="18" type="ORF">EHN07_04340</name>
</gene>
<keyword evidence="10" id="KW-0418">Kinase</keyword>
<dbReference type="PROSITE" id="PS50109">
    <property type="entry name" value="HIS_KIN"/>
    <property type="match status" value="1"/>
</dbReference>
<dbReference type="CDD" id="cd16916">
    <property type="entry name" value="HATPase_CheA-like"/>
    <property type="match status" value="1"/>
</dbReference>
<organism evidence="18 19">
    <name type="scientific">Buttiauxella warmboldiae</name>
    <dbReference type="NCBI Taxonomy" id="82993"/>
    <lineage>
        <taxon>Bacteria</taxon>
        <taxon>Pseudomonadati</taxon>
        <taxon>Pseudomonadota</taxon>
        <taxon>Gammaproteobacteria</taxon>
        <taxon>Enterobacterales</taxon>
        <taxon>Enterobacteriaceae</taxon>
        <taxon>Buttiauxella</taxon>
    </lineage>
</organism>
<dbReference type="Pfam" id="PF01627">
    <property type="entry name" value="Hpt"/>
    <property type="match status" value="1"/>
</dbReference>
<dbReference type="Pfam" id="PF02895">
    <property type="entry name" value="H-kinase_dim"/>
    <property type="match status" value="1"/>
</dbReference>
<feature type="domain" description="HPt" evidence="17">
    <location>
        <begin position="1"/>
        <end position="103"/>
    </location>
</feature>
<keyword evidence="19" id="KW-1185">Reference proteome</keyword>
<comment type="catalytic activity">
    <reaction evidence="1">
        <text>ATP + protein L-histidine = ADP + protein N-phospho-L-histidine.</text>
        <dbReference type="EC" id="2.7.13.3"/>
    </reaction>
</comment>
<evidence type="ECO:0000256" key="6">
    <source>
        <dbReference type="ARBA" id="ARBA00022500"/>
    </source>
</evidence>
<protein>
    <recommendedName>
        <fullName evidence="4">Chemotaxis protein CheA</fullName>
        <ecNumber evidence="3">2.7.13.3</ecNumber>
    </recommendedName>
</protein>
<keyword evidence="5" id="KW-0963">Cytoplasm</keyword>
<dbReference type="Pfam" id="PF02518">
    <property type="entry name" value="HATPase_c"/>
    <property type="match status" value="1"/>
</dbReference>
<evidence type="ECO:0000256" key="12">
    <source>
        <dbReference type="ARBA" id="ARBA00023012"/>
    </source>
</evidence>
<dbReference type="SMART" id="SM01231">
    <property type="entry name" value="H-kinase_dim"/>
    <property type="match status" value="1"/>
</dbReference>
<proteinExistence type="predicted"/>
<dbReference type="InterPro" id="IPR004105">
    <property type="entry name" value="CheA-like_dim"/>
</dbReference>
<dbReference type="AlphaFoldDB" id="A0A3N5DN94"/>
<dbReference type="EC" id="2.7.13.3" evidence="3"/>
<evidence type="ECO:0000313" key="18">
    <source>
        <dbReference type="EMBL" id="RPH29948.1"/>
    </source>
</evidence>
<dbReference type="Gene3D" id="3.30.565.10">
    <property type="entry name" value="Histidine kinase-like ATPase, C-terminal domain"/>
    <property type="match status" value="1"/>
</dbReference>
<dbReference type="FunFam" id="2.30.30.40:FF:000048">
    <property type="entry name" value="Chemotaxis protein CheA, putative"/>
    <property type="match status" value="1"/>
</dbReference>
<accession>A0A3N5DN94</accession>
<dbReference type="SUPFAM" id="SSF55052">
    <property type="entry name" value="CheY-binding domain of CheA"/>
    <property type="match status" value="1"/>
</dbReference>
<evidence type="ECO:0000256" key="3">
    <source>
        <dbReference type="ARBA" id="ARBA00012438"/>
    </source>
</evidence>
<dbReference type="Pfam" id="PF09078">
    <property type="entry name" value="CheY-binding"/>
    <property type="match status" value="1"/>
</dbReference>
<evidence type="ECO:0000256" key="13">
    <source>
        <dbReference type="ARBA" id="ARBA00035100"/>
    </source>
</evidence>
<feature type="domain" description="CheW-like" evidence="16">
    <location>
        <begin position="520"/>
        <end position="655"/>
    </location>
</feature>
<dbReference type="GO" id="GO:0006935">
    <property type="term" value="P:chemotaxis"/>
    <property type="evidence" value="ECO:0007669"/>
    <property type="project" value="UniProtKB-KW"/>
</dbReference>
<keyword evidence="12" id="KW-0902">Two-component regulatory system</keyword>
<dbReference type="PANTHER" id="PTHR43395:SF10">
    <property type="entry name" value="CHEMOTAXIS PROTEIN CHEA"/>
    <property type="match status" value="1"/>
</dbReference>
<dbReference type="SUPFAM" id="SSF47226">
    <property type="entry name" value="Histidine-containing phosphotransfer domain, HPT domain"/>
    <property type="match status" value="1"/>
</dbReference>
<evidence type="ECO:0000259" key="17">
    <source>
        <dbReference type="PROSITE" id="PS50894"/>
    </source>
</evidence>
<dbReference type="InterPro" id="IPR005467">
    <property type="entry name" value="His_kinase_dom"/>
</dbReference>
<dbReference type="Gene3D" id="2.30.30.40">
    <property type="entry name" value="SH3 Domains"/>
    <property type="match status" value="1"/>
</dbReference>
<dbReference type="InterPro" id="IPR036890">
    <property type="entry name" value="HATPase_C_sf"/>
</dbReference>
<dbReference type="InterPro" id="IPR036061">
    <property type="entry name" value="CheW-like_dom_sf"/>
</dbReference>
<dbReference type="SMART" id="SM00260">
    <property type="entry name" value="CheW"/>
    <property type="match status" value="1"/>
</dbReference>
<comment type="caution">
    <text evidence="18">The sequence shown here is derived from an EMBL/GenBank/DDBJ whole genome shotgun (WGS) entry which is preliminary data.</text>
</comment>
<dbReference type="RefSeq" id="WP_124022983.1">
    <property type="nucleotide sequence ID" value="NZ_RPOH01000013.1"/>
</dbReference>
<evidence type="ECO:0000256" key="1">
    <source>
        <dbReference type="ARBA" id="ARBA00000085"/>
    </source>
</evidence>
<dbReference type="GO" id="GO:0000155">
    <property type="term" value="F:phosphorelay sensor kinase activity"/>
    <property type="evidence" value="ECO:0007669"/>
    <property type="project" value="InterPro"/>
</dbReference>
<dbReference type="PROSITE" id="PS50851">
    <property type="entry name" value="CHEW"/>
    <property type="match status" value="1"/>
</dbReference>
<dbReference type="InterPro" id="IPR051315">
    <property type="entry name" value="Bact_Chemotaxis_CheA"/>
</dbReference>
<dbReference type="GO" id="GO:0005737">
    <property type="term" value="C:cytoplasm"/>
    <property type="evidence" value="ECO:0007669"/>
    <property type="project" value="UniProtKB-SubCell"/>
</dbReference>
<dbReference type="InterPro" id="IPR037006">
    <property type="entry name" value="CheA-like_homodim_sf"/>
</dbReference>
<evidence type="ECO:0000259" key="16">
    <source>
        <dbReference type="PROSITE" id="PS50851"/>
    </source>
</evidence>
<name>A0A3N5DN94_9ENTR</name>
<dbReference type="PROSITE" id="PS50894">
    <property type="entry name" value="HPT"/>
    <property type="match status" value="1"/>
</dbReference>
<evidence type="ECO:0000256" key="7">
    <source>
        <dbReference type="ARBA" id="ARBA00022553"/>
    </source>
</evidence>
<dbReference type="InterPro" id="IPR003594">
    <property type="entry name" value="HATPase_dom"/>
</dbReference>
<dbReference type="InterPro" id="IPR036097">
    <property type="entry name" value="HisK_dim/P_sf"/>
</dbReference>
<keyword evidence="9" id="KW-0547">Nucleotide-binding</keyword>
<dbReference type="InterPro" id="IPR008207">
    <property type="entry name" value="Sig_transdc_His_kin_Hpt_dom"/>
</dbReference>
<dbReference type="SUPFAM" id="SSF50341">
    <property type="entry name" value="CheW-like"/>
    <property type="match status" value="1"/>
</dbReference>
<keyword evidence="11" id="KW-0067">ATP-binding</keyword>
<dbReference type="CDD" id="cd00731">
    <property type="entry name" value="CheA_reg"/>
    <property type="match status" value="1"/>
</dbReference>
<evidence type="ECO:0000256" key="10">
    <source>
        <dbReference type="ARBA" id="ARBA00022777"/>
    </source>
</evidence>
<dbReference type="OrthoDB" id="9803176at2"/>
<evidence type="ECO:0000313" key="19">
    <source>
        <dbReference type="Proteomes" id="UP000268615"/>
    </source>
</evidence>
<sequence>MDISDFYQTFFDEADELLADMEQHLLNLLPDAPDSELLNAIFRAAHSIKGGAGTFGFSVLQETTHLMENLLDDARRGEMQLSTDIINLFLETKDIMQEQLDAYKNSQLPDAESFDYICKALRQLALEAKGETPAPPAKLTVVEKESADAAPACDGHLRIAITGLKPTELDLLLEELGNLGTLSDVSKGESTVTATIETTVSADDISAVLCFVIEPEQIEFLPLTATMPVAEIAVVDAPVAQVATPPQPVAVAPAAARMERETKPTRVSESSSIRVAVEKVDRLINLVGELVITQSMLAQRSNALDPVEHGELITSMGQLQRNARDLQESVMSIRMMPMEYVFSRFPRLVRDLAGKLDKQVELTLQGSSTELDKSLIERIIDPLTHLVRNSLDHGIETPETRLAAGKSAVGNLILSAEHQGGNICIEVSDDGAGLNRERILAKALSQGMAVHENMSDDEVGMLIFAPGFSTAEQVTDVSGRGVGMDVVKRNIQQMGGHVEIKSQAQVGTTIRIMLPLTLAILDGMSVKVCDEVFILPLNAVMESLQPQEDDLHPLAGGERVLEVRGEYLPLVELWKVFDVAGAKTEATQGIVVILQSAGRRYALLVDQLIGQHQVVVKNLESNYRKVPGISAATILGDGSVALIVDVSALQGLNREQRLNGQAA</sequence>
<dbReference type="Proteomes" id="UP000268615">
    <property type="component" value="Unassembled WGS sequence"/>
</dbReference>
<dbReference type="SUPFAM" id="SSF55874">
    <property type="entry name" value="ATPase domain of HSP90 chaperone/DNA topoisomerase II/histidine kinase"/>
    <property type="match status" value="1"/>
</dbReference>
<dbReference type="SUPFAM" id="SSF47384">
    <property type="entry name" value="Homodimeric domain of signal transducing histidine kinase"/>
    <property type="match status" value="1"/>
</dbReference>
<dbReference type="Pfam" id="PF01584">
    <property type="entry name" value="CheW"/>
    <property type="match status" value="1"/>
</dbReference>
<feature type="domain" description="Histidine kinase" evidence="15">
    <location>
        <begin position="247"/>
        <end position="518"/>
    </location>
</feature>
<dbReference type="InterPro" id="IPR004358">
    <property type="entry name" value="Sig_transdc_His_kin-like_C"/>
</dbReference>
<dbReference type="GO" id="GO:0005524">
    <property type="term" value="F:ATP binding"/>
    <property type="evidence" value="ECO:0007669"/>
    <property type="project" value="UniProtKB-KW"/>
</dbReference>
<dbReference type="CDD" id="cd00088">
    <property type="entry name" value="HPT"/>
    <property type="match status" value="1"/>
</dbReference>
<evidence type="ECO:0000259" key="15">
    <source>
        <dbReference type="PROSITE" id="PS50109"/>
    </source>
</evidence>
<dbReference type="NCBIfam" id="NF007835">
    <property type="entry name" value="PRK10547.1"/>
    <property type="match status" value="1"/>
</dbReference>
<evidence type="ECO:0000256" key="4">
    <source>
        <dbReference type="ARBA" id="ARBA00021495"/>
    </source>
</evidence>
<comment type="subcellular location">
    <subcellularLocation>
        <location evidence="2">Cytoplasm</location>
    </subcellularLocation>
</comment>
<evidence type="ECO:0000256" key="9">
    <source>
        <dbReference type="ARBA" id="ARBA00022741"/>
    </source>
</evidence>
<keyword evidence="6" id="KW-0145">Chemotaxis</keyword>
<dbReference type="InterPro" id="IPR002545">
    <property type="entry name" value="CheW-lke_dom"/>
</dbReference>
<dbReference type="SMART" id="SM00387">
    <property type="entry name" value="HATPase_c"/>
    <property type="match status" value="1"/>
</dbReference>
<feature type="modified residue" description="Phosphohistidine" evidence="14">
    <location>
        <position position="46"/>
    </location>
</feature>
<dbReference type="Gene3D" id="3.30.70.400">
    <property type="entry name" value="CheY-binding domain of CheA"/>
    <property type="match status" value="1"/>
</dbReference>
<dbReference type="Gene3D" id="1.20.120.160">
    <property type="entry name" value="HPT domain"/>
    <property type="match status" value="1"/>
</dbReference>
<dbReference type="PRINTS" id="PR00344">
    <property type="entry name" value="BCTRLSENSOR"/>
</dbReference>
<reference evidence="18 19" key="1">
    <citation type="submission" date="2018-11" db="EMBL/GenBank/DDBJ databases">
        <title>Draft genome sequence of Buttiauxella warmboldiae CCUG 35512.</title>
        <authorList>
            <person name="Salva-Serra F."/>
            <person name="Marathe N."/>
            <person name="Moore E."/>
            <person name="Svensson L."/>
            <person name="Engstrom-Jakobsson H."/>
        </authorList>
    </citation>
    <scope>NUCLEOTIDE SEQUENCE [LARGE SCALE GENOMIC DNA]</scope>
    <source>
        <strain evidence="18 19">CCUG 35512</strain>
    </source>
</reference>
<evidence type="ECO:0000256" key="5">
    <source>
        <dbReference type="ARBA" id="ARBA00022490"/>
    </source>
</evidence>
<evidence type="ECO:0000256" key="8">
    <source>
        <dbReference type="ARBA" id="ARBA00022679"/>
    </source>
</evidence>
<dbReference type="InterPro" id="IPR015162">
    <property type="entry name" value="CheY-binding"/>
</dbReference>
<dbReference type="EMBL" id="RPOH01000013">
    <property type="protein sequence ID" value="RPH29948.1"/>
    <property type="molecule type" value="Genomic_DNA"/>
</dbReference>
<dbReference type="PANTHER" id="PTHR43395">
    <property type="entry name" value="SENSOR HISTIDINE KINASE CHEA"/>
    <property type="match status" value="1"/>
</dbReference>
<dbReference type="InterPro" id="IPR035891">
    <property type="entry name" value="CheY-binding_CheA"/>
</dbReference>
<dbReference type="FunFam" id="3.30.565.10:FF:000016">
    <property type="entry name" value="Chemotaxis protein CheA, putative"/>
    <property type="match status" value="1"/>
</dbReference>